<proteinExistence type="predicted"/>
<reference evidence="1 2" key="1">
    <citation type="submission" date="2019-03" db="EMBL/GenBank/DDBJ databases">
        <title>The genome sequence of a newly discovered highly antifungal drug resistant Aspergillus species, Aspergillus tanneri NIH 1004.</title>
        <authorList>
            <person name="Mounaud S."/>
            <person name="Singh I."/>
            <person name="Joardar V."/>
            <person name="Pakala S."/>
            <person name="Pakala S."/>
            <person name="Venepally P."/>
            <person name="Hoover J."/>
            <person name="Nierman W."/>
            <person name="Chung J."/>
            <person name="Losada L."/>
        </authorList>
    </citation>
    <scope>NUCLEOTIDE SEQUENCE [LARGE SCALE GENOMIC DNA]</scope>
    <source>
        <strain evidence="1 2">NIH1004</strain>
    </source>
</reference>
<dbReference type="VEuPathDB" id="FungiDB:EYZ11_012272"/>
<gene>
    <name evidence="1" type="ORF">EYZ11_012272</name>
</gene>
<sequence length="12" mass="1352">MGLALQRSKPHN</sequence>
<dbReference type="Proteomes" id="UP000308092">
    <property type="component" value="Unassembled WGS sequence"/>
</dbReference>
<organism evidence="1 2">
    <name type="scientific">Aspergillus tanneri</name>
    <dbReference type="NCBI Taxonomy" id="1220188"/>
    <lineage>
        <taxon>Eukaryota</taxon>
        <taxon>Fungi</taxon>
        <taxon>Dikarya</taxon>
        <taxon>Ascomycota</taxon>
        <taxon>Pezizomycotina</taxon>
        <taxon>Eurotiomycetes</taxon>
        <taxon>Eurotiomycetidae</taxon>
        <taxon>Eurotiales</taxon>
        <taxon>Aspergillaceae</taxon>
        <taxon>Aspergillus</taxon>
        <taxon>Aspergillus subgen. Circumdati</taxon>
    </lineage>
</organism>
<keyword evidence="2" id="KW-1185">Reference proteome</keyword>
<evidence type="ECO:0000313" key="2">
    <source>
        <dbReference type="Proteomes" id="UP000308092"/>
    </source>
</evidence>
<dbReference type="EMBL" id="SOSA01000887">
    <property type="protein sequence ID" value="THC88283.1"/>
    <property type="molecule type" value="Genomic_DNA"/>
</dbReference>
<comment type="caution">
    <text evidence="1">The sequence shown here is derived from an EMBL/GenBank/DDBJ whole genome shotgun (WGS) entry which is preliminary data.</text>
</comment>
<evidence type="ECO:0000313" key="1">
    <source>
        <dbReference type="EMBL" id="THC88283.1"/>
    </source>
</evidence>
<name>A0A4S3J0P2_9EURO</name>
<protein>
    <submittedName>
        <fullName evidence="1">Uncharacterized protein</fullName>
    </submittedName>
</protein>
<accession>A0A4S3J0P2</accession>